<comment type="caution">
    <text evidence="2">The sequence shown here is derived from an EMBL/GenBank/DDBJ whole genome shotgun (WGS) entry which is preliminary data.</text>
</comment>
<accession>A0A5M8PQN3</accession>
<organism evidence="2 3">
    <name type="scientific">Lasallia pustulata</name>
    <dbReference type="NCBI Taxonomy" id="136370"/>
    <lineage>
        <taxon>Eukaryota</taxon>
        <taxon>Fungi</taxon>
        <taxon>Dikarya</taxon>
        <taxon>Ascomycota</taxon>
        <taxon>Pezizomycotina</taxon>
        <taxon>Lecanoromycetes</taxon>
        <taxon>OSLEUM clade</taxon>
        <taxon>Umbilicariomycetidae</taxon>
        <taxon>Umbilicariales</taxon>
        <taxon>Umbilicariaceae</taxon>
        <taxon>Lasallia</taxon>
    </lineage>
</organism>
<name>A0A5M8PQN3_9LECA</name>
<evidence type="ECO:0000313" key="2">
    <source>
        <dbReference type="EMBL" id="KAA6411777.1"/>
    </source>
</evidence>
<dbReference type="EMBL" id="VXIT01000006">
    <property type="protein sequence ID" value="KAA6411777.1"/>
    <property type="molecule type" value="Genomic_DNA"/>
</dbReference>
<sequence>MSPPPHFIADRGQDSGYATLVASPLFNPDEVILGFSIVGDPLVFSGSAPLPEHTPEMEATMLTAEDHPVDLPTLSTPPSSPNLQHSSNTPNDVDINPDDSLATDAEALFEAASVVDVNIFSPWMNIWHD</sequence>
<feature type="compositionally biased region" description="Polar residues" evidence="1">
    <location>
        <begin position="82"/>
        <end position="91"/>
    </location>
</feature>
<dbReference type="Proteomes" id="UP000324767">
    <property type="component" value="Unassembled WGS sequence"/>
</dbReference>
<dbReference type="AlphaFoldDB" id="A0A5M8PQN3"/>
<gene>
    <name evidence="2" type="ORF">FRX48_03927</name>
</gene>
<proteinExistence type="predicted"/>
<evidence type="ECO:0000313" key="3">
    <source>
        <dbReference type="Proteomes" id="UP000324767"/>
    </source>
</evidence>
<evidence type="ECO:0000256" key="1">
    <source>
        <dbReference type="SAM" id="MobiDB-lite"/>
    </source>
</evidence>
<feature type="region of interest" description="Disordered" evidence="1">
    <location>
        <begin position="65"/>
        <end position="99"/>
    </location>
</feature>
<protein>
    <submittedName>
        <fullName evidence="2">Uncharacterized protein</fullName>
    </submittedName>
</protein>
<reference evidence="2 3" key="1">
    <citation type="submission" date="2019-09" db="EMBL/GenBank/DDBJ databases">
        <title>The hologenome of the rock-dwelling lichen Lasallia pustulata.</title>
        <authorList>
            <person name="Greshake Tzovaras B."/>
            <person name="Segers F."/>
            <person name="Bicker A."/>
            <person name="Dal Grande F."/>
            <person name="Otte J."/>
            <person name="Hankeln T."/>
            <person name="Schmitt I."/>
            <person name="Ebersberger I."/>
        </authorList>
    </citation>
    <scope>NUCLEOTIDE SEQUENCE [LARGE SCALE GENOMIC DNA]</scope>
    <source>
        <strain evidence="2">A1-1</strain>
    </source>
</reference>